<dbReference type="Pfam" id="PF12679">
    <property type="entry name" value="ABC2_membrane_2"/>
    <property type="match status" value="1"/>
</dbReference>
<name>A0A6N2WND3_9FIRM</name>
<dbReference type="GO" id="GO:0005886">
    <property type="term" value="C:plasma membrane"/>
    <property type="evidence" value="ECO:0007669"/>
    <property type="project" value="UniProtKB-SubCell"/>
</dbReference>
<accession>A0A6N2WND3</accession>
<dbReference type="EMBL" id="CACRSQ010000010">
    <property type="protein sequence ID" value="VYT42202.1"/>
    <property type="molecule type" value="Genomic_DNA"/>
</dbReference>
<gene>
    <name evidence="1" type="ORF">ACLFYP115_03433</name>
</gene>
<organism evidence="1">
    <name type="scientific">Anaerostipes caccae</name>
    <dbReference type="NCBI Taxonomy" id="105841"/>
    <lineage>
        <taxon>Bacteria</taxon>
        <taxon>Bacillati</taxon>
        <taxon>Bacillota</taxon>
        <taxon>Clostridia</taxon>
        <taxon>Lachnospirales</taxon>
        <taxon>Lachnospiraceae</taxon>
        <taxon>Anaerostipes</taxon>
    </lineage>
</organism>
<evidence type="ECO:0000313" key="1">
    <source>
        <dbReference type="EMBL" id="VYT42202.1"/>
    </source>
</evidence>
<dbReference type="GO" id="GO:0140359">
    <property type="term" value="F:ABC-type transporter activity"/>
    <property type="evidence" value="ECO:0007669"/>
    <property type="project" value="InterPro"/>
</dbReference>
<sequence length="288" mass="32223">MKAIYKRELRSYFTSMIGCAFAAVLTVIGGVYFMVYNLTSGYPYFSYSLSGVIFAVLITVPVLSMKCFAEERKNKTDQLLLTSPVPLTKIILGKYFAMITVFAIPCLIYCLFPLIIKFQGNAHLLVDYSSILAFYLLGCVFIGIGMFLSSLTESPVIAAISTFGVLFFLYMLDNLLNYVPTSALSGVIITILFLSLAAGLIYHITKNQIIAGIAEIAGLVLSIAVYFIKSSVFENFIHDILEHFVLTGVFYNFAQNYIFDIGGLLYYLSVIILFIFLTVQAFQKRRWS</sequence>
<dbReference type="RefSeq" id="WP_006568459.1">
    <property type="nucleotide sequence ID" value="NZ_BAABZP010000001.1"/>
</dbReference>
<reference evidence="1" key="1">
    <citation type="submission" date="2019-11" db="EMBL/GenBank/DDBJ databases">
        <authorList>
            <person name="Feng L."/>
        </authorList>
    </citation>
    <scope>NUCLEOTIDE SEQUENCE</scope>
    <source>
        <strain evidence="1">AcaccaeLFYP115</strain>
    </source>
</reference>
<dbReference type="AlphaFoldDB" id="A0A6N2WND3"/>
<proteinExistence type="predicted"/>
<protein>
    <submittedName>
        <fullName evidence="1">ABC-2 family transporter protein</fullName>
    </submittedName>
</protein>